<accession>A0ABP1AHL0</accession>
<name>A0ABP1AHL0_9BRYO</name>
<evidence type="ECO:0000313" key="1">
    <source>
        <dbReference type="EMBL" id="CAK9862032.1"/>
    </source>
</evidence>
<proteinExistence type="predicted"/>
<reference evidence="1" key="1">
    <citation type="submission" date="2024-03" db="EMBL/GenBank/DDBJ databases">
        <authorList>
            <consortium name="ELIXIR-Norway"/>
            <consortium name="Elixir Norway"/>
        </authorList>
    </citation>
    <scope>NUCLEOTIDE SEQUENCE</scope>
</reference>
<sequence>MTGRRVQIRVLGEIRSAAWGAELGIVEHVVCFKRRELLYQIETRVLLLLKCTSAVYSNRRCLLEIDNNSSRQLAWIIMRYLNYWSNLKGC</sequence>
<organism evidence="1 2">
    <name type="scientific">Sphagnum jensenii</name>
    <dbReference type="NCBI Taxonomy" id="128206"/>
    <lineage>
        <taxon>Eukaryota</taxon>
        <taxon>Viridiplantae</taxon>
        <taxon>Streptophyta</taxon>
        <taxon>Embryophyta</taxon>
        <taxon>Bryophyta</taxon>
        <taxon>Sphagnophytina</taxon>
        <taxon>Sphagnopsida</taxon>
        <taxon>Sphagnales</taxon>
        <taxon>Sphagnaceae</taxon>
        <taxon>Sphagnum</taxon>
    </lineage>
</organism>
<dbReference type="EMBL" id="OZ023713">
    <property type="protein sequence ID" value="CAK9862032.1"/>
    <property type="molecule type" value="Genomic_DNA"/>
</dbReference>
<keyword evidence="2" id="KW-1185">Reference proteome</keyword>
<evidence type="ECO:0000313" key="2">
    <source>
        <dbReference type="Proteomes" id="UP001497522"/>
    </source>
</evidence>
<gene>
    <name evidence="1" type="ORF">CSSPJE1EN2_LOCUS5027</name>
</gene>
<protein>
    <submittedName>
        <fullName evidence="1">Uncharacterized protein</fullName>
    </submittedName>
</protein>
<dbReference type="Proteomes" id="UP001497522">
    <property type="component" value="Chromosome 12"/>
</dbReference>